<keyword evidence="10" id="KW-1185">Reference proteome</keyword>
<comment type="caution">
    <text evidence="9">The sequence shown here is derived from an EMBL/GenBank/DDBJ whole genome shotgun (WGS) entry which is preliminary data.</text>
</comment>
<dbReference type="GO" id="GO:0042121">
    <property type="term" value="P:alginic acid biosynthetic process"/>
    <property type="evidence" value="ECO:0007669"/>
    <property type="project" value="InterPro"/>
</dbReference>
<evidence type="ECO:0000256" key="3">
    <source>
        <dbReference type="ARBA" id="ARBA00022475"/>
    </source>
</evidence>
<comment type="subcellular location">
    <subcellularLocation>
        <location evidence="1">Cell membrane</location>
        <topology evidence="1">Multi-pass membrane protein</topology>
    </subcellularLocation>
</comment>
<dbReference type="RefSeq" id="WP_120198105.1">
    <property type="nucleotide sequence ID" value="NZ_MCIA01000032.1"/>
</dbReference>
<dbReference type="PIRSF" id="PIRSF500217">
    <property type="entry name" value="AlgI"/>
    <property type="match status" value="1"/>
</dbReference>
<evidence type="ECO:0000256" key="6">
    <source>
        <dbReference type="ARBA" id="ARBA00023136"/>
    </source>
</evidence>
<evidence type="ECO:0008006" key="11">
    <source>
        <dbReference type="Google" id="ProtNLM"/>
    </source>
</evidence>
<accession>A0A419SVL9</accession>
<evidence type="ECO:0000256" key="8">
    <source>
        <dbReference type="SAM" id="Phobius"/>
    </source>
</evidence>
<gene>
    <name evidence="9" type="ORF">BET01_07900</name>
</gene>
<dbReference type="PANTHER" id="PTHR13285:SF18">
    <property type="entry name" value="PROTEIN-CYSTEINE N-PALMITOYLTRANSFERASE RASP"/>
    <property type="match status" value="1"/>
</dbReference>
<proteinExistence type="inferred from homology"/>
<dbReference type="AlphaFoldDB" id="A0A419SVL9"/>
<feature type="transmembrane region" description="Helical" evidence="8">
    <location>
        <begin position="434"/>
        <end position="452"/>
    </location>
</feature>
<keyword evidence="7" id="KW-0012">Acyltransferase</keyword>
<evidence type="ECO:0000313" key="10">
    <source>
        <dbReference type="Proteomes" id="UP000284277"/>
    </source>
</evidence>
<feature type="transmembrane region" description="Helical" evidence="8">
    <location>
        <begin position="328"/>
        <end position="346"/>
    </location>
</feature>
<organism evidence="9 10">
    <name type="scientific">Lacrimispora algidixylanolytica</name>
    <dbReference type="NCBI Taxonomy" id="94868"/>
    <lineage>
        <taxon>Bacteria</taxon>
        <taxon>Bacillati</taxon>
        <taxon>Bacillota</taxon>
        <taxon>Clostridia</taxon>
        <taxon>Lachnospirales</taxon>
        <taxon>Lachnospiraceae</taxon>
        <taxon>Lacrimispora</taxon>
    </lineage>
</organism>
<dbReference type="InterPro" id="IPR051085">
    <property type="entry name" value="MB_O-acyltransferase"/>
</dbReference>
<protein>
    <recommendedName>
        <fullName evidence="11">Alginate O-acetyltransferase</fullName>
    </recommendedName>
</protein>
<name>A0A419SVL9_9FIRM</name>
<reference evidence="9 10" key="1">
    <citation type="submission" date="2016-08" db="EMBL/GenBank/DDBJ databases">
        <title>A new outlook on sporulation: Clostridium algidixylanolyticum.</title>
        <authorList>
            <person name="Poppleton D.I."/>
            <person name="Gribaldo S."/>
        </authorList>
    </citation>
    <scope>NUCLEOTIDE SEQUENCE [LARGE SCALE GENOMIC DNA]</scope>
    <source>
        <strain evidence="9 10">SPL73</strain>
    </source>
</reference>
<sequence length="464" mass="54897">MAFSSLEFVFRFFPAFLALYYLVAEKHRNKVLLIGSLCFYALGDIRYLPIIIVSVFVNYLAVRQMIRHRNHEKIWLFVSLLYNIGTLFFFKYSNFLIENVNTLLRISHYEKNLPLLNLGLPLGISFYTFQIISCVVDVYRKEIKEELTFFRFATYVTMFPKILSGPITSYGEISDELTTRKYNIFKIEMGLRLFILGLGMKVLVADRIGMLWNDIQTIGFQSISTPLAWLGSMAYSIQIYLDFQGYSLMAIGIGRMLGFHLPNNFNHPYMSKSVTEFWRRWHMTLGMWFRSYVYIPLGGNRYGMKRLVANLLAVWILTGLWHGASWNFILWGFLLFLLILLEKLFYKPLLDRSRVLARLYMLFVMPVTWMIFAINQSKDLIIYLGRMFGISHGFNVNQHDYIRYLSQYKWMFLIGGFLCFPYGRRLFNRFQNSLACTIFLLFLFWYSVYLISNGVNNPFLYFKF</sequence>
<comment type="similarity">
    <text evidence="2 7">Belongs to the membrane-bound acyltransferase family.</text>
</comment>
<evidence type="ECO:0000256" key="1">
    <source>
        <dbReference type="ARBA" id="ARBA00004651"/>
    </source>
</evidence>
<dbReference type="GO" id="GO:0005886">
    <property type="term" value="C:plasma membrane"/>
    <property type="evidence" value="ECO:0007669"/>
    <property type="project" value="UniProtKB-SubCell"/>
</dbReference>
<dbReference type="Pfam" id="PF03062">
    <property type="entry name" value="MBOAT"/>
    <property type="match status" value="1"/>
</dbReference>
<feature type="transmembrane region" description="Helical" evidence="8">
    <location>
        <begin position="306"/>
        <end position="322"/>
    </location>
</feature>
<evidence type="ECO:0000256" key="5">
    <source>
        <dbReference type="ARBA" id="ARBA00022989"/>
    </source>
</evidence>
<keyword evidence="5 8" id="KW-1133">Transmembrane helix</keyword>
<keyword evidence="6 7" id="KW-0472">Membrane</keyword>
<dbReference type="OrthoDB" id="9805788at2"/>
<feature type="transmembrane region" description="Helical" evidence="8">
    <location>
        <begin position="44"/>
        <end position="62"/>
    </location>
</feature>
<dbReference type="PIRSF" id="PIRSF016636">
    <property type="entry name" value="AlgI_DltB"/>
    <property type="match status" value="1"/>
</dbReference>
<feature type="transmembrane region" description="Helical" evidence="8">
    <location>
        <begin position="355"/>
        <end position="374"/>
    </location>
</feature>
<dbReference type="InterPro" id="IPR024194">
    <property type="entry name" value="Ac/AlaTfrase_AlgI/DltB"/>
</dbReference>
<dbReference type="GO" id="GO:0016746">
    <property type="term" value="F:acyltransferase activity"/>
    <property type="evidence" value="ECO:0007669"/>
    <property type="project" value="UniProtKB-KW"/>
</dbReference>
<feature type="transmembrane region" description="Helical" evidence="8">
    <location>
        <begin position="401"/>
        <end position="422"/>
    </location>
</feature>
<dbReference type="Proteomes" id="UP000284277">
    <property type="component" value="Unassembled WGS sequence"/>
</dbReference>
<feature type="transmembrane region" description="Helical" evidence="8">
    <location>
        <begin position="7"/>
        <end position="24"/>
    </location>
</feature>
<dbReference type="InterPro" id="IPR028362">
    <property type="entry name" value="AlgI"/>
</dbReference>
<dbReference type="PANTHER" id="PTHR13285">
    <property type="entry name" value="ACYLTRANSFERASE"/>
    <property type="match status" value="1"/>
</dbReference>
<evidence type="ECO:0000256" key="4">
    <source>
        <dbReference type="ARBA" id="ARBA00022692"/>
    </source>
</evidence>
<feature type="transmembrane region" description="Helical" evidence="8">
    <location>
        <begin position="190"/>
        <end position="212"/>
    </location>
</feature>
<keyword evidence="3 7" id="KW-1003">Cell membrane</keyword>
<dbReference type="EMBL" id="MCIA01000032">
    <property type="protein sequence ID" value="RKD29271.1"/>
    <property type="molecule type" value="Genomic_DNA"/>
</dbReference>
<evidence type="ECO:0000313" key="9">
    <source>
        <dbReference type="EMBL" id="RKD29271.1"/>
    </source>
</evidence>
<evidence type="ECO:0000256" key="7">
    <source>
        <dbReference type="PIRNR" id="PIRNR016636"/>
    </source>
</evidence>
<evidence type="ECO:0000256" key="2">
    <source>
        <dbReference type="ARBA" id="ARBA00010323"/>
    </source>
</evidence>
<feature type="transmembrane region" description="Helical" evidence="8">
    <location>
        <begin position="74"/>
        <end position="95"/>
    </location>
</feature>
<keyword evidence="4 8" id="KW-0812">Transmembrane</keyword>
<dbReference type="InterPro" id="IPR004299">
    <property type="entry name" value="MBOAT_fam"/>
</dbReference>
<feature type="transmembrane region" description="Helical" evidence="8">
    <location>
        <begin position="115"/>
        <end position="139"/>
    </location>
</feature>
<keyword evidence="7" id="KW-0808">Transferase</keyword>